<accession>A0ACC7NWW2</accession>
<name>A0ACC7NWW2_9BACL</name>
<evidence type="ECO:0000313" key="2">
    <source>
        <dbReference type="Proteomes" id="UP001631969"/>
    </source>
</evidence>
<dbReference type="EMBL" id="JBJURJ010000008">
    <property type="protein sequence ID" value="MFM9329256.1"/>
    <property type="molecule type" value="Genomic_DNA"/>
</dbReference>
<proteinExistence type="predicted"/>
<evidence type="ECO:0000313" key="1">
    <source>
        <dbReference type="EMBL" id="MFM9329256.1"/>
    </source>
</evidence>
<comment type="caution">
    <text evidence="1">The sequence shown here is derived from an EMBL/GenBank/DDBJ whole genome shotgun (WGS) entry which is preliminary data.</text>
</comment>
<protein>
    <submittedName>
        <fullName evidence="1">DNA topology modulation protein</fullName>
    </submittedName>
</protein>
<reference evidence="1" key="1">
    <citation type="submission" date="2024-12" db="EMBL/GenBank/DDBJ databases">
        <authorList>
            <person name="Wu N."/>
        </authorList>
    </citation>
    <scope>NUCLEOTIDE SEQUENCE</scope>
    <source>
        <strain evidence="1">P15</strain>
    </source>
</reference>
<sequence>MQRILIIGSGGSGKSTLAQQLEKEFKLPLYHLDAYYWKPGWTPTPNKEWDAFLEELVQKEAWILDGNYSRTLDIRVKRADTVILLDYSRWITVYRVLKRRVMYHGKTRPDMNLDCPESLDLQFLKWVWSFRKTRIPGIMQQLAKHPDKHIIILKSPKDTKRFLQRIKESDANR</sequence>
<keyword evidence="2" id="KW-1185">Reference proteome</keyword>
<organism evidence="1 2">
    <name type="scientific">Paenibacillus mesotrionivorans</name>
    <dbReference type="NCBI Taxonomy" id="3160968"/>
    <lineage>
        <taxon>Bacteria</taxon>
        <taxon>Bacillati</taxon>
        <taxon>Bacillota</taxon>
        <taxon>Bacilli</taxon>
        <taxon>Bacillales</taxon>
        <taxon>Paenibacillaceae</taxon>
        <taxon>Paenibacillus</taxon>
    </lineage>
</organism>
<dbReference type="Proteomes" id="UP001631969">
    <property type="component" value="Unassembled WGS sequence"/>
</dbReference>
<gene>
    <name evidence="1" type="ORF">ACI1P1_13250</name>
</gene>